<dbReference type="SMART" id="SM00220">
    <property type="entry name" value="S_TKc"/>
    <property type="match status" value="1"/>
</dbReference>
<dbReference type="InterPro" id="IPR051824">
    <property type="entry name" value="LRR_Rcpt-Like_S/T_Kinase"/>
</dbReference>
<protein>
    <recommendedName>
        <fullName evidence="2">non-specific serine/threonine protein kinase</fullName>
        <ecNumber evidence="2">2.7.11.1</ecNumber>
    </recommendedName>
</protein>
<evidence type="ECO:0000313" key="11">
    <source>
        <dbReference type="EMBL" id="KEH38502.1"/>
    </source>
</evidence>
<evidence type="ECO:0000256" key="3">
    <source>
        <dbReference type="ARBA" id="ARBA00022527"/>
    </source>
</evidence>
<evidence type="ECO:0000256" key="8">
    <source>
        <dbReference type="ARBA" id="ARBA00047899"/>
    </source>
</evidence>
<accession>A0A072V9M0</accession>
<dbReference type="FunFam" id="1.10.510.10:FF:001023">
    <property type="entry name" value="Os07g0541700 protein"/>
    <property type="match status" value="1"/>
</dbReference>
<keyword evidence="13" id="KW-1185">Reference proteome</keyword>
<dbReference type="Gene3D" id="1.10.510.10">
    <property type="entry name" value="Transferase(Phosphotransferase) domain 1"/>
    <property type="match status" value="1"/>
</dbReference>
<comment type="catalytic activity">
    <reaction evidence="8">
        <text>L-threonyl-[protein] + ATP = O-phospho-L-threonyl-[protein] + ADP + H(+)</text>
        <dbReference type="Rhea" id="RHEA:46608"/>
        <dbReference type="Rhea" id="RHEA-COMP:11060"/>
        <dbReference type="Rhea" id="RHEA-COMP:11605"/>
        <dbReference type="ChEBI" id="CHEBI:15378"/>
        <dbReference type="ChEBI" id="CHEBI:30013"/>
        <dbReference type="ChEBI" id="CHEBI:30616"/>
        <dbReference type="ChEBI" id="CHEBI:61977"/>
        <dbReference type="ChEBI" id="CHEBI:456216"/>
        <dbReference type="EC" id="2.7.11.1"/>
    </reaction>
</comment>
<dbReference type="GO" id="GO:0004672">
    <property type="term" value="F:protein kinase activity"/>
    <property type="evidence" value="ECO:0000318"/>
    <property type="project" value="GO_Central"/>
</dbReference>
<keyword evidence="6 11" id="KW-0418">Kinase</keyword>
<organism evidence="11 13">
    <name type="scientific">Medicago truncatula</name>
    <name type="common">Barrel medic</name>
    <name type="synonym">Medicago tribuloides</name>
    <dbReference type="NCBI Taxonomy" id="3880"/>
    <lineage>
        <taxon>Eukaryota</taxon>
        <taxon>Viridiplantae</taxon>
        <taxon>Streptophyta</taxon>
        <taxon>Embryophyta</taxon>
        <taxon>Tracheophyta</taxon>
        <taxon>Spermatophyta</taxon>
        <taxon>Magnoliopsida</taxon>
        <taxon>eudicotyledons</taxon>
        <taxon>Gunneridae</taxon>
        <taxon>Pentapetalae</taxon>
        <taxon>rosids</taxon>
        <taxon>fabids</taxon>
        <taxon>Fabales</taxon>
        <taxon>Fabaceae</taxon>
        <taxon>Papilionoideae</taxon>
        <taxon>50 kb inversion clade</taxon>
        <taxon>NPAAA clade</taxon>
        <taxon>Hologalegina</taxon>
        <taxon>IRL clade</taxon>
        <taxon>Trifolieae</taxon>
        <taxon>Medicago</taxon>
    </lineage>
</organism>
<reference evidence="11 13" key="2">
    <citation type="journal article" date="2014" name="BMC Genomics">
        <title>An improved genome release (version Mt4.0) for the model legume Medicago truncatula.</title>
        <authorList>
            <person name="Tang H."/>
            <person name="Krishnakumar V."/>
            <person name="Bidwell S."/>
            <person name="Rosen B."/>
            <person name="Chan A."/>
            <person name="Zhou S."/>
            <person name="Gentzbittel L."/>
            <person name="Childs K.L."/>
            <person name="Yandell M."/>
            <person name="Gundlach H."/>
            <person name="Mayer K.F."/>
            <person name="Schwartz D.C."/>
            <person name="Town C.D."/>
        </authorList>
    </citation>
    <scope>GENOME REANNOTATION</scope>
    <source>
        <strain evidence="11">A17</strain>
        <strain evidence="12 13">cv. Jemalong A17</strain>
    </source>
</reference>
<evidence type="ECO:0000313" key="13">
    <source>
        <dbReference type="Proteomes" id="UP000002051"/>
    </source>
</evidence>
<dbReference type="SUPFAM" id="SSF56112">
    <property type="entry name" value="Protein kinase-like (PK-like)"/>
    <property type="match status" value="1"/>
</dbReference>
<dbReference type="EnsemblPlants" id="KEH38502">
    <property type="protein sequence ID" value="KEH38502"/>
    <property type="gene ID" value="MTR_2g072740"/>
</dbReference>
<dbReference type="GO" id="GO:0004674">
    <property type="term" value="F:protein serine/threonine kinase activity"/>
    <property type="evidence" value="ECO:0007669"/>
    <property type="project" value="UniProtKB-KW"/>
</dbReference>
<comment type="catalytic activity">
    <reaction evidence="9">
        <text>L-seryl-[protein] + ATP = O-phospho-L-seryl-[protein] + ADP + H(+)</text>
        <dbReference type="Rhea" id="RHEA:17989"/>
        <dbReference type="Rhea" id="RHEA-COMP:9863"/>
        <dbReference type="Rhea" id="RHEA-COMP:11604"/>
        <dbReference type="ChEBI" id="CHEBI:15378"/>
        <dbReference type="ChEBI" id="CHEBI:29999"/>
        <dbReference type="ChEBI" id="CHEBI:30616"/>
        <dbReference type="ChEBI" id="CHEBI:83421"/>
        <dbReference type="ChEBI" id="CHEBI:456216"/>
        <dbReference type="EC" id="2.7.11.1"/>
    </reaction>
</comment>
<dbReference type="PROSITE" id="PS00108">
    <property type="entry name" value="PROTEIN_KINASE_ST"/>
    <property type="match status" value="1"/>
</dbReference>
<evidence type="ECO:0000256" key="4">
    <source>
        <dbReference type="ARBA" id="ARBA00022679"/>
    </source>
</evidence>
<keyword evidence="11" id="KW-0675">Receptor</keyword>
<dbReference type="GO" id="GO:0005886">
    <property type="term" value="C:plasma membrane"/>
    <property type="evidence" value="ECO:0000318"/>
    <property type="project" value="GO_Central"/>
</dbReference>
<reference evidence="11 13" key="1">
    <citation type="journal article" date="2011" name="Nature">
        <title>The Medicago genome provides insight into the evolution of rhizobial symbioses.</title>
        <authorList>
            <person name="Young N.D."/>
            <person name="Debelle F."/>
            <person name="Oldroyd G.E."/>
            <person name="Geurts R."/>
            <person name="Cannon S.B."/>
            <person name="Udvardi M.K."/>
            <person name="Benedito V.A."/>
            <person name="Mayer K.F."/>
            <person name="Gouzy J."/>
            <person name="Schoof H."/>
            <person name="Van de Peer Y."/>
            <person name="Proost S."/>
            <person name="Cook D.R."/>
            <person name="Meyers B.C."/>
            <person name="Spannagl M."/>
            <person name="Cheung F."/>
            <person name="De Mita S."/>
            <person name="Krishnakumar V."/>
            <person name="Gundlach H."/>
            <person name="Zhou S."/>
            <person name="Mudge J."/>
            <person name="Bharti A.K."/>
            <person name="Murray J.D."/>
            <person name="Naoumkina M.A."/>
            <person name="Rosen B."/>
            <person name="Silverstein K.A."/>
            <person name="Tang H."/>
            <person name="Rombauts S."/>
            <person name="Zhao P.X."/>
            <person name="Zhou P."/>
            <person name="Barbe V."/>
            <person name="Bardou P."/>
            <person name="Bechner M."/>
            <person name="Bellec A."/>
            <person name="Berger A."/>
            <person name="Berges H."/>
            <person name="Bidwell S."/>
            <person name="Bisseling T."/>
            <person name="Choisne N."/>
            <person name="Couloux A."/>
            <person name="Denny R."/>
            <person name="Deshpande S."/>
            <person name="Dai X."/>
            <person name="Doyle J.J."/>
            <person name="Dudez A.M."/>
            <person name="Farmer A.D."/>
            <person name="Fouteau S."/>
            <person name="Franken C."/>
            <person name="Gibelin C."/>
            <person name="Gish J."/>
            <person name="Goldstein S."/>
            <person name="Gonzalez A.J."/>
            <person name="Green P.J."/>
            <person name="Hallab A."/>
            <person name="Hartog M."/>
            <person name="Hua A."/>
            <person name="Humphray S.J."/>
            <person name="Jeong D.H."/>
            <person name="Jing Y."/>
            <person name="Jocker A."/>
            <person name="Kenton S.M."/>
            <person name="Kim D.J."/>
            <person name="Klee K."/>
            <person name="Lai H."/>
            <person name="Lang C."/>
            <person name="Lin S."/>
            <person name="Macmil S.L."/>
            <person name="Magdelenat G."/>
            <person name="Matthews L."/>
            <person name="McCorrison J."/>
            <person name="Monaghan E.L."/>
            <person name="Mun J.H."/>
            <person name="Najar F.Z."/>
            <person name="Nicholson C."/>
            <person name="Noirot C."/>
            <person name="O'Bleness M."/>
            <person name="Paule C.R."/>
            <person name="Poulain J."/>
            <person name="Prion F."/>
            <person name="Qin B."/>
            <person name="Qu C."/>
            <person name="Retzel E.F."/>
            <person name="Riddle C."/>
            <person name="Sallet E."/>
            <person name="Samain S."/>
            <person name="Samson N."/>
            <person name="Sanders I."/>
            <person name="Saurat O."/>
            <person name="Scarpelli C."/>
            <person name="Schiex T."/>
            <person name="Segurens B."/>
            <person name="Severin A.J."/>
            <person name="Sherrier D.J."/>
            <person name="Shi R."/>
            <person name="Sims S."/>
            <person name="Singer S.R."/>
            <person name="Sinharoy S."/>
            <person name="Sterck L."/>
            <person name="Viollet A."/>
            <person name="Wang B.B."/>
            <person name="Wang K."/>
            <person name="Wang M."/>
            <person name="Wang X."/>
            <person name="Warfsmann J."/>
            <person name="Weissenbach J."/>
            <person name="White D.D."/>
            <person name="White J.D."/>
            <person name="Wiley G.B."/>
            <person name="Wincker P."/>
            <person name="Xing Y."/>
            <person name="Yang L."/>
            <person name="Yao Z."/>
            <person name="Ying F."/>
            <person name="Zhai J."/>
            <person name="Zhou L."/>
            <person name="Zuber A."/>
            <person name="Denarie J."/>
            <person name="Dixon R.A."/>
            <person name="May G.D."/>
            <person name="Schwartz D.C."/>
            <person name="Rogers J."/>
            <person name="Quetier F."/>
            <person name="Town C.D."/>
            <person name="Roe B.A."/>
        </authorList>
    </citation>
    <scope>NUCLEOTIDE SEQUENCE [LARGE SCALE GENOMIC DNA]</scope>
    <source>
        <strain evidence="11">A17</strain>
        <strain evidence="12 13">cv. Jemalong A17</strain>
    </source>
</reference>
<keyword evidence="7" id="KW-0067">ATP-binding</keyword>
<proteinExistence type="predicted"/>
<keyword evidence="4" id="KW-0808">Transferase</keyword>
<dbReference type="Pfam" id="PF07714">
    <property type="entry name" value="PK_Tyr_Ser-Thr"/>
    <property type="match status" value="1"/>
</dbReference>
<dbReference type="GO" id="GO:0005524">
    <property type="term" value="F:ATP binding"/>
    <property type="evidence" value="ECO:0007669"/>
    <property type="project" value="UniProtKB-KW"/>
</dbReference>
<gene>
    <name evidence="11" type="ordered locus">MTR_2g072740</name>
</gene>
<dbReference type="InterPro" id="IPR000719">
    <property type="entry name" value="Prot_kinase_dom"/>
</dbReference>
<dbReference type="Proteomes" id="UP000002051">
    <property type="component" value="Chromosome 2"/>
</dbReference>
<evidence type="ECO:0000256" key="2">
    <source>
        <dbReference type="ARBA" id="ARBA00012513"/>
    </source>
</evidence>
<name>A0A072V9M0_MEDTR</name>
<evidence type="ECO:0000256" key="9">
    <source>
        <dbReference type="ARBA" id="ARBA00048679"/>
    </source>
</evidence>
<dbReference type="InterPro" id="IPR011009">
    <property type="entry name" value="Kinase-like_dom_sf"/>
</dbReference>
<dbReference type="PROSITE" id="PS50011">
    <property type="entry name" value="PROTEIN_KINASE_DOM"/>
    <property type="match status" value="1"/>
</dbReference>
<evidence type="ECO:0000259" key="10">
    <source>
        <dbReference type="PROSITE" id="PS50011"/>
    </source>
</evidence>
<dbReference type="HOGENOM" id="CLU_1108476_0_0_1"/>
<reference evidence="12" key="3">
    <citation type="submission" date="2015-04" db="UniProtKB">
        <authorList>
            <consortium name="EnsemblPlants"/>
        </authorList>
    </citation>
    <scope>IDENTIFICATION</scope>
    <source>
        <strain evidence="12">cv. Jemalong A17</strain>
    </source>
</reference>
<dbReference type="EMBL" id="CM001218">
    <property type="protein sequence ID" value="KEH38502.1"/>
    <property type="molecule type" value="Genomic_DNA"/>
</dbReference>
<feature type="domain" description="Protein kinase" evidence="10">
    <location>
        <begin position="8"/>
        <end position="251"/>
    </location>
</feature>
<dbReference type="PANTHER" id="PTHR48006:SF100">
    <property type="entry name" value="LRR RECEPTOR-LIKE SERINE_THREONINE-KINASE-RELATED"/>
    <property type="match status" value="1"/>
</dbReference>
<dbReference type="Gene3D" id="3.30.200.20">
    <property type="entry name" value="Phosphorylase Kinase, domain 1"/>
    <property type="match status" value="1"/>
</dbReference>
<keyword evidence="5" id="KW-0547">Nucleotide-binding</keyword>
<evidence type="ECO:0000256" key="5">
    <source>
        <dbReference type="ARBA" id="ARBA00022741"/>
    </source>
</evidence>
<dbReference type="InterPro" id="IPR008271">
    <property type="entry name" value="Ser/Thr_kinase_AS"/>
</dbReference>
<evidence type="ECO:0000256" key="7">
    <source>
        <dbReference type="ARBA" id="ARBA00022840"/>
    </source>
</evidence>
<dbReference type="EC" id="2.7.11.1" evidence="2"/>
<comment type="subcellular location">
    <subcellularLocation>
        <location evidence="1">Membrane</location>
        <topology evidence="1">Single-pass type I membrane protein</topology>
    </subcellularLocation>
</comment>
<evidence type="ECO:0000256" key="1">
    <source>
        <dbReference type="ARBA" id="ARBA00004479"/>
    </source>
</evidence>
<dbReference type="FunFam" id="3.30.200.20:FF:000039">
    <property type="entry name" value="receptor-like protein kinase FERONIA"/>
    <property type="match status" value="1"/>
</dbReference>
<sequence length="251" mass="27181">MQQATNCFDAELIIGKEGFGKVYKGTLENGEVVAIKVANPESRQGLGEFQNEIELLSGLSHSNLVSLVGCYNEDSELILVYNYMANGSLSSHLYGRDFVPLSWKQRLAICLGAAKGLLYLHTGAKQSIIHRDVKTTNILLDKKIVPKVSDFGISKKGPILDKSHVTTNVKVICGKPALDDALPTQQMNLALRALSCDKKVGMEVLGGASGEQTTDGSVSPNCVVYDRMPLTVGLGSRVEEDVYHVANLRTD</sequence>
<evidence type="ECO:0000256" key="6">
    <source>
        <dbReference type="ARBA" id="ARBA00022777"/>
    </source>
</evidence>
<dbReference type="PANTHER" id="PTHR48006">
    <property type="entry name" value="LEUCINE-RICH REPEAT-CONTAINING PROTEIN DDB_G0281931-RELATED"/>
    <property type="match status" value="1"/>
</dbReference>
<dbReference type="AlphaFoldDB" id="A0A072V9M0"/>
<keyword evidence="3" id="KW-0723">Serine/threonine-protein kinase</keyword>
<dbReference type="InterPro" id="IPR001245">
    <property type="entry name" value="Ser-Thr/Tyr_kinase_cat_dom"/>
</dbReference>
<evidence type="ECO:0000313" key="12">
    <source>
        <dbReference type="EnsemblPlants" id="KEH38502"/>
    </source>
</evidence>